<keyword evidence="3" id="KW-1185">Reference proteome</keyword>
<organism evidence="2 3">
    <name type="scientific">Mangrovactinospora gilvigrisea</name>
    <dbReference type="NCBI Taxonomy" id="1428644"/>
    <lineage>
        <taxon>Bacteria</taxon>
        <taxon>Bacillati</taxon>
        <taxon>Actinomycetota</taxon>
        <taxon>Actinomycetes</taxon>
        <taxon>Kitasatosporales</taxon>
        <taxon>Streptomycetaceae</taxon>
        <taxon>Mangrovactinospora</taxon>
    </lineage>
</organism>
<dbReference type="EMBL" id="MLCF01000129">
    <property type="protein sequence ID" value="OIV35790.1"/>
    <property type="molecule type" value="Genomic_DNA"/>
</dbReference>
<protein>
    <submittedName>
        <fullName evidence="2">Uncharacterized protein</fullName>
    </submittedName>
</protein>
<name>A0A1J7BAZ7_9ACTN</name>
<evidence type="ECO:0000313" key="2">
    <source>
        <dbReference type="EMBL" id="OIV35790.1"/>
    </source>
</evidence>
<evidence type="ECO:0000313" key="3">
    <source>
        <dbReference type="Proteomes" id="UP000243342"/>
    </source>
</evidence>
<dbReference type="RefSeq" id="WP_071658242.1">
    <property type="nucleotide sequence ID" value="NZ_MLCF01000129.1"/>
</dbReference>
<sequence>MGIDDLKNQAARQSEGRAKSNVPTPNDLAERARAAAQRAKENAARTAGEARDRAEEPRDNDS</sequence>
<evidence type="ECO:0000256" key="1">
    <source>
        <dbReference type="SAM" id="MobiDB-lite"/>
    </source>
</evidence>
<comment type="caution">
    <text evidence="2">The sequence shown here is derived from an EMBL/GenBank/DDBJ whole genome shotgun (WGS) entry which is preliminary data.</text>
</comment>
<dbReference type="AlphaFoldDB" id="A0A1J7BAZ7"/>
<feature type="region of interest" description="Disordered" evidence="1">
    <location>
        <begin position="1"/>
        <end position="62"/>
    </location>
</feature>
<gene>
    <name evidence="2" type="ORF">BIV57_19665</name>
</gene>
<reference evidence="2 3" key="1">
    <citation type="submission" date="2016-10" db="EMBL/GenBank/DDBJ databases">
        <title>Genome sequence of Streptomyces gilvigriseus MUSC 26.</title>
        <authorList>
            <person name="Lee L.-H."/>
            <person name="Ser H.-L."/>
        </authorList>
    </citation>
    <scope>NUCLEOTIDE SEQUENCE [LARGE SCALE GENOMIC DNA]</scope>
    <source>
        <strain evidence="2 3">MUSC 26</strain>
    </source>
</reference>
<dbReference type="Proteomes" id="UP000243342">
    <property type="component" value="Unassembled WGS sequence"/>
</dbReference>
<accession>A0A1J7BAZ7</accession>
<proteinExistence type="predicted"/>
<feature type="compositionally biased region" description="Basic and acidic residues" evidence="1">
    <location>
        <begin position="28"/>
        <end position="62"/>
    </location>
</feature>